<name>A0ACC7P1M1_9BACL</name>
<keyword evidence="2" id="KW-1185">Reference proteome</keyword>
<proteinExistence type="predicted"/>
<gene>
    <name evidence="1" type="ORF">ACI1P1_13000</name>
</gene>
<evidence type="ECO:0000313" key="2">
    <source>
        <dbReference type="Proteomes" id="UP001631969"/>
    </source>
</evidence>
<reference evidence="1" key="1">
    <citation type="submission" date="2024-12" db="EMBL/GenBank/DDBJ databases">
        <authorList>
            <person name="Wu N."/>
        </authorList>
    </citation>
    <scope>NUCLEOTIDE SEQUENCE</scope>
    <source>
        <strain evidence="1">P15</strain>
    </source>
</reference>
<dbReference type="EMBL" id="JBJURJ010000007">
    <property type="protein sequence ID" value="MFM9329207.1"/>
    <property type="molecule type" value="Genomic_DNA"/>
</dbReference>
<evidence type="ECO:0000313" key="1">
    <source>
        <dbReference type="EMBL" id="MFM9329207.1"/>
    </source>
</evidence>
<protein>
    <submittedName>
        <fullName evidence="1">RMD1 family protein</fullName>
    </submittedName>
</protein>
<sequence length="277" mass="31739">MSHTAMSFKAFAVTNEIDLNKIANDCGIPKKYTWEEPLILKGEILGRILGTESGSDRQVMVFSFGSIVFINHKNQEDISVFLRYVQRFEADVNTVAPERYSDDYSLHIGGTDSLVLTDEFVMVPEYAMFYPELISTVIAKSVALEKTEEELGRILDRLEVMIDRLEKGKLRVSDKELARTTARIVRHEYNTIAYIMILDKPDITWTNSGAAEFYDRMSEFFELNDRYSILKNKTEILSNMMEGFSAISHSIRGMFVEWVIVLLIVAEVILMCVEIVK</sequence>
<dbReference type="Proteomes" id="UP001631969">
    <property type="component" value="Unassembled WGS sequence"/>
</dbReference>
<accession>A0ACC7P1M1</accession>
<organism evidence="1 2">
    <name type="scientific">Paenibacillus mesotrionivorans</name>
    <dbReference type="NCBI Taxonomy" id="3160968"/>
    <lineage>
        <taxon>Bacteria</taxon>
        <taxon>Bacillati</taxon>
        <taxon>Bacillota</taxon>
        <taxon>Bacilli</taxon>
        <taxon>Bacillales</taxon>
        <taxon>Paenibacillaceae</taxon>
        <taxon>Paenibacillus</taxon>
    </lineage>
</organism>
<comment type="caution">
    <text evidence="1">The sequence shown here is derived from an EMBL/GenBank/DDBJ whole genome shotgun (WGS) entry which is preliminary data.</text>
</comment>